<accession>A0ABY4QLP3</accession>
<name>A0ABY4QLP3_9MYCO</name>
<organism evidence="1 2">
    <name type="scientific">Candidatus Mycobacterium methanotrophicum</name>
    <dbReference type="NCBI Taxonomy" id="2943498"/>
    <lineage>
        <taxon>Bacteria</taxon>
        <taxon>Bacillati</taxon>
        <taxon>Actinomycetota</taxon>
        <taxon>Actinomycetes</taxon>
        <taxon>Mycobacteriales</taxon>
        <taxon>Mycobacteriaceae</taxon>
        <taxon>Mycobacterium</taxon>
    </lineage>
</organism>
<gene>
    <name evidence="1" type="ORF">M5I08_02520</name>
</gene>
<reference evidence="1" key="1">
    <citation type="submission" date="2022-05" db="EMBL/GenBank/DDBJ databases">
        <title>A methanotrophic Mycobacterium dominates a cave microbial ecosystem.</title>
        <authorList>
            <person name="Van Spanning R.J.M."/>
            <person name="Guan Q."/>
            <person name="Melkonian C."/>
            <person name="Gallant J."/>
            <person name="Polerecky L."/>
            <person name="Flot J.-F."/>
            <person name="Brandt B.W."/>
            <person name="Braster M."/>
            <person name="Iturbe Espinoza P."/>
            <person name="Aerts J."/>
            <person name="Meima-Franke M."/>
            <person name="Piersma S.R."/>
            <person name="Bunduc C."/>
            <person name="Ummels R."/>
            <person name="Pain A."/>
            <person name="Fleming E.J."/>
            <person name="van der Wel N."/>
            <person name="Gherman V.D."/>
            <person name="Sarbu S.M."/>
            <person name="Bodelier P.L.E."/>
            <person name="Bitter W."/>
        </authorList>
    </citation>
    <scope>NUCLEOTIDE SEQUENCE</scope>
    <source>
        <strain evidence="1">Sulfur Cave</strain>
    </source>
</reference>
<proteinExistence type="predicted"/>
<dbReference type="EMBL" id="CP097320">
    <property type="protein sequence ID" value="UQX11417.1"/>
    <property type="molecule type" value="Genomic_DNA"/>
</dbReference>
<protein>
    <submittedName>
        <fullName evidence="1">Uncharacterized protein</fullName>
    </submittedName>
</protein>
<dbReference type="RefSeq" id="WP_249763066.1">
    <property type="nucleotide sequence ID" value="NZ_CP097320.1"/>
</dbReference>
<evidence type="ECO:0000313" key="1">
    <source>
        <dbReference type="EMBL" id="UQX11417.1"/>
    </source>
</evidence>
<dbReference type="Proteomes" id="UP001056610">
    <property type="component" value="Chromosome"/>
</dbReference>
<evidence type="ECO:0000313" key="2">
    <source>
        <dbReference type="Proteomes" id="UP001056610"/>
    </source>
</evidence>
<keyword evidence="2" id="KW-1185">Reference proteome</keyword>
<sequence length="235" mass="25585">MVAGVESAALWVVIATIGNADRAQQCVEVAPAAVERLLELRFQLQSLAFAMRMAALNWAASLREFHAVCVLEPERVRDRSAEPWADPTAVARDREIHDSLFTAGYKELGWLHREQAQWAAEVVDAPQFLPPEIGGVPAWEMFVESMTRLAAEAVTALEEAYKIVVAIMYGSMLTGNGQQGVPRTPQQDAGVLGEWMRMLATGCIGPEQRAAVLAGLPPVYGEAVAMLRRDSPGCL</sequence>